<dbReference type="EMBL" id="JASSZA010000011">
    <property type="protein sequence ID" value="KAK2099281.1"/>
    <property type="molecule type" value="Genomic_DNA"/>
</dbReference>
<dbReference type="Proteomes" id="UP001266305">
    <property type="component" value="Unassembled WGS sequence"/>
</dbReference>
<accession>A0ABQ9UQD2</accession>
<keyword evidence="2" id="KW-1185">Reference proteome</keyword>
<protein>
    <submittedName>
        <fullName evidence="1">Uncharacterized protein</fullName>
    </submittedName>
</protein>
<organism evidence="1 2">
    <name type="scientific">Saguinus oedipus</name>
    <name type="common">Cotton-top tamarin</name>
    <name type="synonym">Oedipomidas oedipus</name>
    <dbReference type="NCBI Taxonomy" id="9490"/>
    <lineage>
        <taxon>Eukaryota</taxon>
        <taxon>Metazoa</taxon>
        <taxon>Chordata</taxon>
        <taxon>Craniata</taxon>
        <taxon>Vertebrata</taxon>
        <taxon>Euteleostomi</taxon>
        <taxon>Mammalia</taxon>
        <taxon>Eutheria</taxon>
        <taxon>Euarchontoglires</taxon>
        <taxon>Primates</taxon>
        <taxon>Haplorrhini</taxon>
        <taxon>Platyrrhini</taxon>
        <taxon>Cebidae</taxon>
        <taxon>Callitrichinae</taxon>
        <taxon>Saguinus</taxon>
    </lineage>
</organism>
<evidence type="ECO:0000313" key="2">
    <source>
        <dbReference type="Proteomes" id="UP001266305"/>
    </source>
</evidence>
<proteinExistence type="predicted"/>
<reference evidence="1 2" key="1">
    <citation type="submission" date="2023-05" db="EMBL/GenBank/DDBJ databases">
        <title>B98-5 Cell Line De Novo Hybrid Assembly: An Optical Mapping Approach.</title>
        <authorList>
            <person name="Kananen K."/>
            <person name="Auerbach J.A."/>
            <person name="Kautto E."/>
            <person name="Blachly J.S."/>
        </authorList>
    </citation>
    <scope>NUCLEOTIDE SEQUENCE [LARGE SCALE GENOMIC DNA]</scope>
    <source>
        <strain evidence="1">B95-8</strain>
        <tissue evidence="1">Cell line</tissue>
    </source>
</reference>
<gene>
    <name evidence="1" type="ORF">P7K49_024732</name>
</gene>
<evidence type="ECO:0000313" key="1">
    <source>
        <dbReference type="EMBL" id="KAK2099281.1"/>
    </source>
</evidence>
<sequence length="73" mass="7542">VRFSHLLQKGLPGATVGVALVDCGACGSPLLWNHFPLPIPPNTDATRPATARWAAVVLGGRLCPSLPACVLSL</sequence>
<comment type="caution">
    <text evidence="1">The sequence shown here is derived from an EMBL/GenBank/DDBJ whole genome shotgun (WGS) entry which is preliminary data.</text>
</comment>
<feature type="non-terminal residue" evidence="1">
    <location>
        <position position="1"/>
    </location>
</feature>
<name>A0ABQ9UQD2_SAGOE</name>